<dbReference type="EMBL" id="CP159373">
    <property type="protein sequence ID" value="XCN71324.1"/>
    <property type="molecule type" value="Genomic_DNA"/>
</dbReference>
<evidence type="ECO:0000313" key="2">
    <source>
        <dbReference type="EMBL" id="XCN71324.1"/>
    </source>
</evidence>
<sequence length="230" mass="26434">MRPVDKGSAPQVYTNYQDARNDLANKIDWCCSYCEMKVMNSINIDHVIPLSKGGAKLDWDNFLLACFHCNGKSNKSDKNSSRTDYYWPDIDNTINAFQYHPTPDIIGPKSSLSYKQKIKAQNTIDLLGLDKFPGKPNKEPTPGDKRWIAIQSAWLKANKSMDNWKKQQSDEMLEMIIECAHSDGHFSIWYELFKSYDRVRKALIAKFEGTYQPSTFDNRGKPSPRPHSDL</sequence>
<name>A0AAU8LQ50_9BACT</name>
<dbReference type="InterPro" id="IPR052892">
    <property type="entry name" value="NA-targeting_endonuclease"/>
</dbReference>
<dbReference type="PANTHER" id="PTHR33877">
    <property type="entry name" value="SLL1193 PROTEIN"/>
    <property type="match status" value="1"/>
</dbReference>
<protein>
    <submittedName>
        <fullName evidence="2">HNH endonuclease signature motif containing protein</fullName>
        <ecNumber evidence="2">3.1.-.-</ecNumber>
    </submittedName>
</protein>
<dbReference type="Pfam" id="PF01844">
    <property type="entry name" value="HNH"/>
    <property type="match status" value="1"/>
</dbReference>
<reference evidence="2" key="1">
    <citation type="journal article" date="2024" name="Syst. Appl. Microbiol.">
        <title>First single-strain enrichments of Electrothrix cable bacteria, description of E. aestuarii sp. nov. and E. rattekaaiensis sp. nov., and proposal of a cable bacteria taxonomy following the rules of the SeqCode.</title>
        <authorList>
            <person name="Plum-Jensen L.E."/>
            <person name="Schramm A."/>
            <person name="Marshall I.P.G."/>
        </authorList>
    </citation>
    <scope>NUCLEOTIDE SEQUENCE</scope>
    <source>
        <strain evidence="2">Rat1</strain>
    </source>
</reference>
<proteinExistence type="predicted"/>
<dbReference type="EC" id="3.1.-.-" evidence="2"/>
<evidence type="ECO:0000259" key="1">
    <source>
        <dbReference type="SMART" id="SM00507"/>
    </source>
</evidence>
<dbReference type="KEGG" id="eaj:Q3M24_13490"/>
<dbReference type="GO" id="GO:0004519">
    <property type="term" value="F:endonuclease activity"/>
    <property type="evidence" value="ECO:0007669"/>
    <property type="project" value="UniProtKB-KW"/>
</dbReference>
<dbReference type="AlphaFoldDB" id="A0AAU8LQ50"/>
<dbReference type="Gene3D" id="1.10.30.50">
    <property type="match status" value="1"/>
</dbReference>
<keyword evidence="2" id="KW-0540">Nuclease</keyword>
<dbReference type="InterPro" id="IPR002711">
    <property type="entry name" value="HNH"/>
</dbReference>
<reference evidence="2" key="2">
    <citation type="submission" date="2024-06" db="EMBL/GenBank/DDBJ databases">
        <authorList>
            <person name="Plum-Jensen L.E."/>
            <person name="Schramm A."/>
            <person name="Marshall I.P.G."/>
        </authorList>
    </citation>
    <scope>NUCLEOTIDE SEQUENCE</scope>
    <source>
        <strain evidence="2">Rat1</strain>
    </source>
</reference>
<dbReference type="SMART" id="SM00507">
    <property type="entry name" value="HNHc"/>
    <property type="match status" value="1"/>
</dbReference>
<feature type="domain" description="HNH nuclease" evidence="1">
    <location>
        <begin position="20"/>
        <end position="71"/>
    </location>
</feature>
<dbReference type="GO" id="GO:0003676">
    <property type="term" value="F:nucleic acid binding"/>
    <property type="evidence" value="ECO:0007669"/>
    <property type="project" value="InterPro"/>
</dbReference>
<dbReference type="GO" id="GO:0008270">
    <property type="term" value="F:zinc ion binding"/>
    <property type="evidence" value="ECO:0007669"/>
    <property type="project" value="InterPro"/>
</dbReference>
<accession>A0AAU8LQ50</accession>
<dbReference type="PANTHER" id="PTHR33877:SF2">
    <property type="entry name" value="OS07G0170200 PROTEIN"/>
    <property type="match status" value="1"/>
</dbReference>
<keyword evidence="2" id="KW-0378">Hydrolase</keyword>
<gene>
    <name evidence="2" type="ORF">Q3M24_13490</name>
</gene>
<dbReference type="InterPro" id="IPR003615">
    <property type="entry name" value="HNH_nuc"/>
</dbReference>
<dbReference type="GO" id="GO:0016787">
    <property type="term" value="F:hydrolase activity"/>
    <property type="evidence" value="ECO:0007669"/>
    <property type="project" value="UniProtKB-KW"/>
</dbReference>
<dbReference type="CDD" id="cd00085">
    <property type="entry name" value="HNHc"/>
    <property type="match status" value="1"/>
</dbReference>
<keyword evidence="2" id="KW-0255">Endonuclease</keyword>
<organism evidence="2">
    <name type="scientific">Candidatus Electrothrix aestuarii</name>
    <dbReference type="NCBI Taxonomy" id="3062594"/>
    <lineage>
        <taxon>Bacteria</taxon>
        <taxon>Pseudomonadati</taxon>
        <taxon>Thermodesulfobacteriota</taxon>
        <taxon>Desulfobulbia</taxon>
        <taxon>Desulfobulbales</taxon>
        <taxon>Desulfobulbaceae</taxon>
        <taxon>Candidatus Electrothrix</taxon>
    </lineage>
</organism>